<keyword evidence="1" id="KW-0805">Transcription regulation</keyword>
<dbReference type="EMBL" id="JBFNFH010000001">
    <property type="protein sequence ID" value="MFM1524142.1"/>
    <property type="molecule type" value="Genomic_DNA"/>
</dbReference>
<evidence type="ECO:0000259" key="4">
    <source>
        <dbReference type="PROSITE" id="PS50987"/>
    </source>
</evidence>
<dbReference type="SUPFAM" id="SSF46785">
    <property type="entry name" value="Winged helix' DNA-binding domain"/>
    <property type="match status" value="1"/>
</dbReference>
<dbReference type="PROSITE" id="PS50987">
    <property type="entry name" value="HTH_ARSR_2"/>
    <property type="match status" value="1"/>
</dbReference>
<dbReference type="Proteomes" id="UP001629536">
    <property type="component" value="Unassembled WGS sequence"/>
</dbReference>
<proteinExistence type="predicted"/>
<dbReference type="PRINTS" id="PR00778">
    <property type="entry name" value="HTHARSR"/>
</dbReference>
<dbReference type="RefSeq" id="WP_408105185.1">
    <property type="nucleotide sequence ID" value="NZ_JBFNFH010000001.1"/>
</dbReference>
<dbReference type="InterPro" id="IPR001845">
    <property type="entry name" value="HTH_ArsR_DNA-bd_dom"/>
</dbReference>
<organism evidence="5 6">
    <name type="scientific">Helcococcus bovis</name>
    <dbReference type="NCBI Taxonomy" id="3153252"/>
    <lineage>
        <taxon>Bacteria</taxon>
        <taxon>Bacillati</taxon>
        <taxon>Bacillota</taxon>
        <taxon>Tissierellia</taxon>
        <taxon>Tissierellales</taxon>
        <taxon>Peptoniphilaceae</taxon>
        <taxon>Helcococcus</taxon>
    </lineage>
</organism>
<dbReference type="PANTHER" id="PTHR33154:SF33">
    <property type="entry name" value="TRANSCRIPTIONAL REPRESSOR SDPR"/>
    <property type="match status" value="1"/>
</dbReference>
<keyword evidence="2" id="KW-0238">DNA-binding</keyword>
<dbReference type="InterPro" id="IPR036388">
    <property type="entry name" value="WH-like_DNA-bd_sf"/>
</dbReference>
<keyword evidence="6" id="KW-1185">Reference proteome</keyword>
<dbReference type="SMART" id="SM00418">
    <property type="entry name" value="HTH_ARSR"/>
    <property type="match status" value="1"/>
</dbReference>
<comment type="caution">
    <text evidence="5">The sequence shown here is derived from an EMBL/GenBank/DDBJ whole genome shotgun (WGS) entry which is preliminary data.</text>
</comment>
<evidence type="ECO:0000256" key="2">
    <source>
        <dbReference type="ARBA" id="ARBA00023125"/>
    </source>
</evidence>
<accession>A0ABW9F462</accession>
<dbReference type="NCBIfam" id="NF033788">
    <property type="entry name" value="HTH_metalloreg"/>
    <property type="match status" value="1"/>
</dbReference>
<reference evidence="5 6" key="1">
    <citation type="journal article" date="2024" name="Front. Microbiol.">
        <title>Pangenomic and biochemical analyses of Helcococcus ovis reveal widespread tetracycline resistance and a novel bacterial species, Helcococcus bovis.</title>
        <authorList>
            <person name="Cunha F."/>
            <person name="Zhai Y."/>
            <person name="Casaro S."/>
            <person name="Jones K.L."/>
            <person name="Hernandez M."/>
            <person name="Bisinotto R.S."/>
            <person name="Kariyawasam S."/>
            <person name="Brown M.B."/>
            <person name="Phillips A."/>
            <person name="Jeong K.C."/>
            <person name="Galvao K.N."/>
        </authorList>
    </citation>
    <scope>NUCLEOTIDE SEQUENCE [LARGE SCALE GENOMIC DNA]</scope>
    <source>
        <strain evidence="5 6">KG197</strain>
    </source>
</reference>
<evidence type="ECO:0000256" key="1">
    <source>
        <dbReference type="ARBA" id="ARBA00023015"/>
    </source>
</evidence>
<sequence>MNVIYRKEPLYKLDALYVATEIFNNKGFYPLDFEKYNISKKDLNNKFADICEYLKNILSDVQKILDKNTQFNAFFDKYGNKKYSISEFAFITYINESKSFSEFTYDDLVKGIVKFIDVTNYIFDLEYKKKIDFSDISSVVECIENSVFNDTQKFLLVKLSMNVNNIIDDIIKMLIDLENIMKKYFYLIENYFKTSFASVENKNLRDTKLWQELKNHNIENMNGNLIFYSSIFLSYNYNVSLLSSMDNDKESDFLVGIGILPYLLDEYKINEEQKNEKIKGVIKILTDDKRLEIINLLSKNEMYGKEIADALGITTATVSHHINNLIQNKIVNTRTEGRKMYFSLNKKTFLEISYYFKKLGGKNGEAE</sequence>
<dbReference type="Gene3D" id="1.10.10.10">
    <property type="entry name" value="Winged helix-like DNA-binding domain superfamily/Winged helix DNA-binding domain"/>
    <property type="match status" value="1"/>
</dbReference>
<dbReference type="InterPro" id="IPR036390">
    <property type="entry name" value="WH_DNA-bd_sf"/>
</dbReference>
<evidence type="ECO:0000256" key="3">
    <source>
        <dbReference type="ARBA" id="ARBA00023163"/>
    </source>
</evidence>
<dbReference type="InterPro" id="IPR011991">
    <property type="entry name" value="ArsR-like_HTH"/>
</dbReference>
<dbReference type="InterPro" id="IPR051081">
    <property type="entry name" value="HTH_MetalResp_TranReg"/>
</dbReference>
<evidence type="ECO:0000313" key="6">
    <source>
        <dbReference type="Proteomes" id="UP001629536"/>
    </source>
</evidence>
<dbReference type="Pfam" id="PF01022">
    <property type="entry name" value="HTH_5"/>
    <property type="match status" value="1"/>
</dbReference>
<dbReference type="CDD" id="cd00090">
    <property type="entry name" value="HTH_ARSR"/>
    <property type="match status" value="1"/>
</dbReference>
<keyword evidence="3" id="KW-0804">Transcription</keyword>
<name>A0ABW9F462_9FIRM</name>
<feature type="domain" description="HTH arsR-type" evidence="4">
    <location>
        <begin position="270"/>
        <end position="367"/>
    </location>
</feature>
<protein>
    <submittedName>
        <fullName evidence="5">Winged helix-turn-helix domain-containing protein</fullName>
    </submittedName>
</protein>
<dbReference type="PANTHER" id="PTHR33154">
    <property type="entry name" value="TRANSCRIPTIONAL REGULATOR, ARSR FAMILY"/>
    <property type="match status" value="1"/>
</dbReference>
<evidence type="ECO:0000313" key="5">
    <source>
        <dbReference type="EMBL" id="MFM1524142.1"/>
    </source>
</evidence>
<gene>
    <name evidence="5" type="ORF">ABGF40_00470</name>
</gene>